<feature type="region of interest" description="Disordered" evidence="1">
    <location>
        <begin position="1"/>
        <end position="22"/>
    </location>
</feature>
<dbReference type="AlphaFoldDB" id="A0A8T3B0F7"/>
<keyword evidence="3" id="KW-1185">Reference proteome</keyword>
<evidence type="ECO:0000256" key="1">
    <source>
        <dbReference type="SAM" id="MobiDB-lite"/>
    </source>
</evidence>
<accession>A0A8T3B0F7</accession>
<dbReference type="Proteomes" id="UP000829196">
    <property type="component" value="Unassembled WGS sequence"/>
</dbReference>
<sequence length="86" mass="10155">MYGNSCIRRRQRSESHSQGGRWRLSPSTLLTSLFEVCKKAERKPYLSVFLFVRKKPRRSLPLSRRFRPRKAARSHPGWAINIGRDK</sequence>
<protein>
    <submittedName>
        <fullName evidence="2">Uncharacterized protein</fullName>
    </submittedName>
</protein>
<organism evidence="2 3">
    <name type="scientific">Dendrobium nobile</name>
    <name type="common">Orchid</name>
    <dbReference type="NCBI Taxonomy" id="94219"/>
    <lineage>
        <taxon>Eukaryota</taxon>
        <taxon>Viridiplantae</taxon>
        <taxon>Streptophyta</taxon>
        <taxon>Embryophyta</taxon>
        <taxon>Tracheophyta</taxon>
        <taxon>Spermatophyta</taxon>
        <taxon>Magnoliopsida</taxon>
        <taxon>Liliopsida</taxon>
        <taxon>Asparagales</taxon>
        <taxon>Orchidaceae</taxon>
        <taxon>Epidendroideae</taxon>
        <taxon>Malaxideae</taxon>
        <taxon>Dendrobiinae</taxon>
        <taxon>Dendrobium</taxon>
    </lineage>
</organism>
<evidence type="ECO:0000313" key="3">
    <source>
        <dbReference type="Proteomes" id="UP000829196"/>
    </source>
</evidence>
<reference evidence="2" key="1">
    <citation type="journal article" date="2022" name="Front. Genet.">
        <title>Chromosome-Scale Assembly of the Dendrobium nobile Genome Provides Insights Into the Molecular Mechanism of the Biosynthesis of the Medicinal Active Ingredient of Dendrobium.</title>
        <authorList>
            <person name="Xu Q."/>
            <person name="Niu S.-C."/>
            <person name="Li K.-L."/>
            <person name="Zheng P.-J."/>
            <person name="Zhang X.-J."/>
            <person name="Jia Y."/>
            <person name="Liu Y."/>
            <person name="Niu Y.-X."/>
            <person name="Yu L.-H."/>
            <person name="Chen D.-F."/>
            <person name="Zhang G.-Q."/>
        </authorList>
    </citation>
    <scope>NUCLEOTIDE SEQUENCE</scope>
    <source>
        <tissue evidence="2">Leaf</tissue>
    </source>
</reference>
<dbReference type="EMBL" id="JAGYWB010000012">
    <property type="protein sequence ID" value="KAI0501658.1"/>
    <property type="molecule type" value="Genomic_DNA"/>
</dbReference>
<proteinExistence type="predicted"/>
<evidence type="ECO:0000313" key="2">
    <source>
        <dbReference type="EMBL" id="KAI0501658.1"/>
    </source>
</evidence>
<gene>
    <name evidence="2" type="ORF">KFK09_016603</name>
</gene>
<name>A0A8T3B0F7_DENNO</name>
<comment type="caution">
    <text evidence="2">The sequence shown here is derived from an EMBL/GenBank/DDBJ whole genome shotgun (WGS) entry which is preliminary data.</text>
</comment>